<dbReference type="GO" id="GO:0005634">
    <property type="term" value="C:nucleus"/>
    <property type="evidence" value="ECO:0007669"/>
    <property type="project" value="TreeGrafter"/>
</dbReference>
<dbReference type="InterPro" id="IPR034247">
    <property type="entry name" value="Rrt5_RRM2"/>
</dbReference>
<proteinExistence type="inferred from homology"/>
<dbReference type="PROSITE" id="PS50102">
    <property type="entry name" value="RRM"/>
    <property type="match status" value="1"/>
</dbReference>
<evidence type="ECO:0000256" key="2">
    <source>
        <dbReference type="ARBA" id="ARBA00006567"/>
    </source>
</evidence>
<dbReference type="AlphaFoldDB" id="A0A1G4KAI8"/>
<dbReference type="CDD" id="cd12410">
    <property type="entry name" value="RRM2_RRT5"/>
    <property type="match status" value="1"/>
</dbReference>
<dbReference type="PANTHER" id="PTHR23003">
    <property type="entry name" value="RNA RECOGNITION MOTIF RRM DOMAIN CONTAINING PROTEIN"/>
    <property type="match status" value="1"/>
</dbReference>
<dbReference type="SMART" id="SM00360">
    <property type="entry name" value="RRM"/>
    <property type="match status" value="2"/>
</dbReference>
<evidence type="ECO:0000256" key="7">
    <source>
        <dbReference type="PROSITE-ProRule" id="PRU00176"/>
    </source>
</evidence>
<keyword evidence="5" id="KW-0805">Transcription regulation</keyword>
<evidence type="ECO:0000256" key="1">
    <source>
        <dbReference type="ARBA" id="ARBA00003119"/>
    </source>
</evidence>
<reference evidence="11" key="1">
    <citation type="submission" date="2016-03" db="EMBL/GenBank/DDBJ databases">
        <authorList>
            <person name="Devillers Hugo."/>
        </authorList>
    </citation>
    <scope>NUCLEOTIDE SEQUENCE [LARGE SCALE GENOMIC DNA]</scope>
</reference>
<evidence type="ECO:0000313" key="11">
    <source>
        <dbReference type="Proteomes" id="UP000189911"/>
    </source>
</evidence>
<comment type="function">
    <text evidence="1">May be involved in the modulation of rDNA transcription.</text>
</comment>
<feature type="compositionally biased region" description="Basic and acidic residues" evidence="8">
    <location>
        <begin position="127"/>
        <end position="141"/>
    </location>
</feature>
<keyword evidence="11" id="KW-1185">Reference proteome</keyword>
<evidence type="ECO:0000256" key="4">
    <source>
        <dbReference type="ARBA" id="ARBA00022884"/>
    </source>
</evidence>
<dbReference type="EMBL" id="LT598452">
    <property type="protein sequence ID" value="SCV01135.1"/>
    <property type="molecule type" value="Genomic_DNA"/>
</dbReference>
<feature type="domain" description="RRM" evidence="9">
    <location>
        <begin position="26"/>
        <end position="109"/>
    </location>
</feature>
<dbReference type="CDD" id="cd12409">
    <property type="entry name" value="RRM1_RRT5"/>
    <property type="match status" value="1"/>
</dbReference>
<protein>
    <recommendedName>
        <fullName evidence="3">Regulator of rDNA transcription protein 5</fullName>
    </recommendedName>
</protein>
<dbReference type="Pfam" id="PF00076">
    <property type="entry name" value="RRM_1"/>
    <property type="match status" value="1"/>
</dbReference>
<dbReference type="OrthoDB" id="439808at2759"/>
<feature type="region of interest" description="Disordered" evidence="8">
    <location>
        <begin position="119"/>
        <end position="157"/>
    </location>
</feature>
<dbReference type="Proteomes" id="UP000189911">
    <property type="component" value="Chromosome F"/>
</dbReference>
<gene>
    <name evidence="10" type="ORF">LANO_0F10308G</name>
</gene>
<evidence type="ECO:0000256" key="6">
    <source>
        <dbReference type="ARBA" id="ARBA00023163"/>
    </source>
</evidence>
<dbReference type="GO" id="GO:0003729">
    <property type="term" value="F:mRNA binding"/>
    <property type="evidence" value="ECO:0007669"/>
    <property type="project" value="TreeGrafter"/>
</dbReference>
<dbReference type="GO" id="GO:0005737">
    <property type="term" value="C:cytoplasm"/>
    <property type="evidence" value="ECO:0007669"/>
    <property type="project" value="TreeGrafter"/>
</dbReference>
<keyword evidence="6" id="KW-0804">Transcription</keyword>
<keyword evidence="4 7" id="KW-0694">RNA-binding</keyword>
<evidence type="ECO:0000256" key="3">
    <source>
        <dbReference type="ARBA" id="ARBA00015811"/>
    </source>
</evidence>
<evidence type="ECO:0000259" key="9">
    <source>
        <dbReference type="PROSITE" id="PS50102"/>
    </source>
</evidence>
<organism evidence="10 11">
    <name type="scientific">Lachancea nothofagi CBS 11611</name>
    <dbReference type="NCBI Taxonomy" id="1266666"/>
    <lineage>
        <taxon>Eukaryota</taxon>
        <taxon>Fungi</taxon>
        <taxon>Dikarya</taxon>
        <taxon>Ascomycota</taxon>
        <taxon>Saccharomycotina</taxon>
        <taxon>Saccharomycetes</taxon>
        <taxon>Saccharomycetales</taxon>
        <taxon>Saccharomycetaceae</taxon>
        <taxon>Lachancea</taxon>
    </lineage>
</organism>
<comment type="similarity">
    <text evidence="2">Belongs to the RRT5 family.</text>
</comment>
<dbReference type="Gene3D" id="3.30.70.330">
    <property type="match status" value="2"/>
</dbReference>
<sequence length="309" mass="34469">MTAEAITERISMEPDNLEIPAPAEVKRIYISNLDFSTTEEELKHFLLDYNVLTVLIPSQTIRGFRNSSMRPLGIGYADFGTAEDAQNAVTNLNGQKLNDRILKIKVYVPFSAAAAKNNRKDRKLSKRKDSTSRVVEPREQTTETDPANAEADPGQLIGDETTAVPVSNLQKSDLEPVSSDTVYCAYLPSNVTDVELREFFIDYDPQDIYVYRSNVSRRRIHLHRRFTAALVTLGAPDSLDNALSQLSPQKFMGKKISLRPARLSKIQEVKLAAAKKLELEQAQARKKSIAEATKVIAENQELEAAEEGS</sequence>
<evidence type="ECO:0000256" key="5">
    <source>
        <dbReference type="ARBA" id="ARBA00023015"/>
    </source>
</evidence>
<evidence type="ECO:0000256" key="8">
    <source>
        <dbReference type="SAM" id="MobiDB-lite"/>
    </source>
</evidence>
<dbReference type="GO" id="GO:1990904">
    <property type="term" value="C:ribonucleoprotein complex"/>
    <property type="evidence" value="ECO:0007669"/>
    <property type="project" value="TreeGrafter"/>
</dbReference>
<name>A0A1G4KAI8_9SACH</name>
<dbReference type="PANTHER" id="PTHR23003:SF54">
    <property type="entry name" value="REGULATOR OF RDNA TRANSCRIPTION PROTEIN 5"/>
    <property type="match status" value="1"/>
</dbReference>
<dbReference type="InterPro" id="IPR050374">
    <property type="entry name" value="RRT5_SRSF_SR"/>
</dbReference>
<dbReference type="InterPro" id="IPR000504">
    <property type="entry name" value="RRM_dom"/>
</dbReference>
<dbReference type="SUPFAM" id="SSF54928">
    <property type="entry name" value="RNA-binding domain, RBD"/>
    <property type="match status" value="2"/>
</dbReference>
<dbReference type="InterPro" id="IPR012677">
    <property type="entry name" value="Nucleotide-bd_a/b_plait_sf"/>
</dbReference>
<dbReference type="InterPro" id="IPR034244">
    <property type="entry name" value="Rrt5_RRM1"/>
</dbReference>
<evidence type="ECO:0000313" key="10">
    <source>
        <dbReference type="EMBL" id="SCV01135.1"/>
    </source>
</evidence>
<dbReference type="InterPro" id="IPR035979">
    <property type="entry name" value="RBD_domain_sf"/>
</dbReference>
<accession>A0A1G4KAI8</accession>